<reference evidence="8" key="2">
    <citation type="submission" date="2025-08" db="UniProtKB">
        <authorList>
            <consortium name="RefSeq"/>
        </authorList>
    </citation>
    <scope>IDENTIFICATION</scope>
    <source>
        <tissue evidence="8">Etiolated seedlings</tissue>
    </source>
</reference>
<evidence type="ECO:0000256" key="2">
    <source>
        <dbReference type="ARBA" id="ARBA00023015"/>
    </source>
</evidence>
<reference evidence="7" key="1">
    <citation type="journal article" date="2013" name="Nat. Biotechnol.">
        <title>Draft genome sequence of chickpea (Cicer arietinum) provides a resource for trait improvement.</title>
        <authorList>
            <person name="Varshney R.K."/>
            <person name="Song C."/>
            <person name="Saxena R.K."/>
            <person name="Azam S."/>
            <person name="Yu S."/>
            <person name="Sharpe A.G."/>
            <person name="Cannon S."/>
            <person name="Baek J."/>
            <person name="Rosen B.D."/>
            <person name="Tar'an B."/>
            <person name="Millan T."/>
            <person name="Zhang X."/>
            <person name="Ramsay L.D."/>
            <person name="Iwata A."/>
            <person name="Wang Y."/>
            <person name="Nelson W."/>
            <person name="Farmer A.D."/>
            <person name="Gaur P.M."/>
            <person name="Soderlund C."/>
            <person name="Penmetsa R.V."/>
            <person name="Xu C."/>
            <person name="Bharti A.K."/>
            <person name="He W."/>
            <person name="Winter P."/>
            <person name="Zhao S."/>
            <person name="Hane J.K."/>
            <person name="Carrasquilla-Garcia N."/>
            <person name="Condie J.A."/>
            <person name="Upadhyaya H.D."/>
            <person name="Luo M.C."/>
            <person name="Thudi M."/>
            <person name="Gowda C.L."/>
            <person name="Singh N.P."/>
            <person name="Lichtenzveig J."/>
            <person name="Gali K.K."/>
            <person name="Rubio J."/>
            <person name="Nadarajan N."/>
            <person name="Dolezel J."/>
            <person name="Bansal K.C."/>
            <person name="Xu X."/>
            <person name="Edwards D."/>
            <person name="Zhang G."/>
            <person name="Kahl G."/>
            <person name="Gil J."/>
            <person name="Singh K.B."/>
            <person name="Datta S.K."/>
            <person name="Jackson S.A."/>
            <person name="Wang J."/>
            <person name="Cook D.R."/>
        </authorList>
    </citation>
    <scope>NUCLEOTIDE SEQUENCE [LARGE SCALE GENOMIC DNA]</scope>
    <source>
        <strain evidence="7">cv. CDC Frontier</strain>
    </source>
</reference>
<evidence type="ECO:0000259" key="6">
    <source>
        <dbReference type="PROSITE" id="PS50811"/>
    </source>
</evidence>
<protein>
    <submittedName>
        <fullName evidence="8">Probable WRKY transcription factor 4</fullName>
    </submittedName>
</protein>
<evidence type="ECO:0000256" key="5">
    <source>
        <dbReference type="ARBA" id="ARBA00023242"/>
    </source>
</evidence>
<keyword evidence="7" id="KW-1185">Reference proteome</keyword>
<gene>
    <name evidence="8" type="primary">LOC105851601</name>
</gene>
<keyword evidence="2" id="KW-0805">Transcription regulation</keyword>
<dbReference type="PROSITE" id="PS50811">
    <property type="entry name" value="WRKY"/>
    <property type="match status" value="1"/>
</dbReference>
<dbReference type="Pfam" id="PF03106">
    <property type="entry name" value="WRKY"/>
    <property type="match status" value="1"/>
</dbReference>
<evidence type="ECO:0000256" key="4">
    <source>
        <dbReference type="ARBA" id="ARBA00023163"/>
    </source>
</evidence>
<dbReference type="KEGG" id="cam:105851601"/>
<accession>A0A3Q7XLE1</accession>
<dbReference type="GO" id="GO:0003700">
    <property type="term" value="F:DNA-binding transcription factor activity"/>
    <property type="evidence" value="ECO:0007669"/>
    <property type="project" value="InterPro"/>
</dbReference>
<dbReference type="InterPro" id="IPR036576">
    <property type="entry name" value="WRKY_dom_sf"/>
</dbReference>
<dbReference type="Gene3D" id="2.20.25.80">
    <property type="entry name" value="WRKY domain"/>
    <property type="match status" value="1"/>
</dbReference>
<keyword evidence="4" id="KW-0804">Transcription</keyword>
<evidence type="ECO:0000256" key="1">
    <source>
        <dbReference type="ARBA" id="ARBA00004123"/>
    </source>
</evidence>
<evidence type="ECO:0000256" key="3">
    <source>
        <dbReference type="ARBA" id="ARBA00023125"/>
    </source>
</evidence>
<keyword evidence="5" id="KW-0539">Nucleus</keyword>
<dbReference type="Proteomes" id="UP000087171">
    <property type="component" value="Chromosome Ca2"/>
</dbReference>
<proteinExistence type="predicted"/>
<dbReference type="GO" id="GO:0005634">
    <property type="term" value="C:nucleus"/>
    <property type="evidence" value="ECO:0007669"/>
    <property type="project" value="UniProtKB-SubCell"/>
</dbReference>
<name>A0A3Q7XLE1_CICAR</name>
<feature type="domain" description="WRKY" evidence="6">
    <location>
        <begin position="1"/>
        <end position="52"/>
    </location>
</feature>
<organism evidence="7 8">
    <name type="scientific">Cicer arietinum</name>
    <name type="common">Chickpea</name>
    <name type="synonym">Garbanzo</name>
    <dbReference type="NCBI Taxonomy" id="3827"/>
    <lineage>
        <taxon>Eukaryota</taxon>
        <taxon>Viridiplantae</taxon>
        <taxon>Streptophyta</taxon>
        <taxon>Embryophyta</taxon>
        <taxon>Tracheophyta</taxon>
        <taxon>Spermatophyta</taxon>
        <taxon>Magnoliopsida</taxon>
        <taxon>eudicotyledons</taxon>
        <taxon>Gunneridae</taxon>
        <taxon>Pentapetalae</taxon>
        <taxon>rosids</taxon>
        <taxon>fabids</taxon>
        <taxon>Fabales</taxon>
        <taxon>Fabaceae</taxon>
        <taxon>Papilionoideae</taxon>
        <taxon>50 kb inversion clade</taxon>
        <taxon>NPAAA clade</taxon>
        <taxon>Hologalegina</taxon>
        <taxon>IRL clade</taxon>
        <taxon>Cicereae</taxon>
        <taxon>Cicer</taxon>
    </lineage>
</organism>
<evidence type="ECO:0000313" key="8">
    <source>
        <dbReference type="RefSeq" id="XP_027187428.1"/>
    </source>
</evidence>
<keyword evidence="3" id="KW-0238">DNA-binding</keyword>
<evidence type="ECO:0000313" key="7">
    <source>
        <dbReference type="Proteomes" id="UP000087171"/>
    </source>
</evidence>
<dbReference type="GO" id="GO:0043565">
    <property type="term" value="F:sequence-specific DNA binding"/>
    <property type="evidence" value="ECO:0007669"/>
    <property type="project" value="InterPro"/>
</dbReference>
<comment type="subcellular location">
    <subcellularLocation>
        <location evidence="1">Nucleus</location>
    </subcellularLocation>
</comment>
<dbReference type="AlphaFoldDB" id="A0A3Q7XLE1"/>
<dbReference type="RefSeq" id="XP_027187428.1">
    <property type="nucleotide sequence ID" value="XM_027331627.1"/>
</dbReference>
<dbReference type="InterPro" id="IPR003657">
    <property type="entry name" value="WRKY_dom"/>
</dbReference>
<sequence length="207" mass="23980">MHRKRLTIDNKFPKTYYTCINPDCSVKKRVYRNSQEEINVEYNQENHNHQPPDPNPTITELLDTRTGEVIYKDIQGHKWTCHRRNCNINGTGLSRAYYNCIYPNCDVKKFVVGDKITINGPHNHRPLNLNIQENILSESTEPKLQNLVEINSGADVGPQPKRMRSTQITTSEPCPYLKDIEENLARSPKVVNEVKLSEYIAEFQKLL</sequence>
<dbReference type="SUPFAM" id="SSF118290">
    <property type="entry name" value="WRKY DNA-binding domain"/>
    <property type="match status" value="2"/>
</dbReference>